<dbReference type="STRING" id="29139.ENSVURP00010014283"/>
<evidence type="ECO:0000256" key="2">
    <source>
        <dbReference type="ARBA" id="ARBA00022692"/>
    </source>
</evidence>
<dbReference type="InterPro" id="IPR001590">
    <property type="entry name" value="Peptidase_M12B"/>
</dbReference>
<dbReference type="PROSITE" id="PS50215">
    <property type="entry name" value="ADAM_MEPRO"/>
    <property type="match status" value="1"/>
</dbReference>
<feature type="region of interest" description="Disordered" evidence="9">
    <location>
        <begin position="741"/>
        <end position="842"/>
    </location>
</feature>
<dbReference type="PROSITE" id="PS50214">
    <property type="entry name" value="DISINTEGRIN_2"/>
    <property type="match status" value="1"/>
</dbReference>
<evidence type="ECO:0000256" key="3">
    <source>
        <dbReference type="ARBA" id="ARBA00022989"/>
    </source>
</evidence>
<dbReference type="SMART" id="SM00608">
    <property type="entry name" value="ACR"/>
    <property type="match status" value="1"/>
</dbReference>
<protein>
    <recommendedName>
        <fullName evidence="17">ADAM metallopeptidase domain 8</fullName>
    </recommendedName>
</protein>
<evidence type="ECO:0000259" key="13">
    <source>
        <dbReference type="PROSITE" id="PS50214"/>
    </source>
</evidence>
<keyword evidence="8" id="KW-0862">Zinc</keyword>
<keyword evidence="7" id="KW-0245">EGF-like domain</keyword>
<dbReference type="InterPro" id="IPR006586">
    <property type="entry name" value="ADAM_Cys-rich"/>
</dbReference>
<proteinExistence type="predicted"/>
<dbReference type="Pfam" id="PF01562">
    <property type="entry name" value="Pep_M12B_propep"/>
    <property type="match status" value="1"/>
</dbReference>
<feature type="transmembrane region" description="Helical" evidence="10">
    <location>
        <begin position="680"/>
        <end position="702"/>
    </location>
</feature>
<reference evidence="15" key="3">
    <citation type="submission" date="2025-09" db="UniProtKB">
        <authorList>
            <consortium name="Ensembl"/>
        </authorList>
    </citation>
    <scope>IDENTIFICATION</scope>
</reference>
<dbReference type="SMART" id="SM00050">
    <property type="entry name" value="DISIN"/>
    <property type="match status" value="1"/>
</dbReference>
<evidence type="ECO:0000256" key="1">
    <source>
        <dbReference type="ARBA" id="ARBA00004479"/>
    </source>
</evidence>
<reference evidence="15" key="2">
    <citation type="submission" date="2025-08" db="UniProtKB">
        <authorList>
            <consortium name="Ensembl"/>
        </authorList>
    </citation>
    <scope>IDENTIFICATION</scope>
</reference>
<dbReference type="GO" id="GO:0006954">
    <property type="term" value="P:inflammatory response"/>
    <property type="evidence" value="ECO:0007669"/>
    <property type="project" value="TreeGrafter"/>
</dbReference>
<feature type="disulfide bond" evidence="7">
    <location>
        <begin position="657"/>
        <end position="666"/>
    </location>
</feature>
<dbReference type="GO" id="GO:0051044">
    <property type="term" value="P:positive regulation of membrane protein ectodomain proteolysis"/>
    <property type="evidence" value="ECO:0007669"/>
    <property type="project" value="TreeGrafter"/>
</dbReference>
<feature type="chain" id="PRO_5021438625" description="ADAM metallopeptidase domain 8" evidence="11">
    <location>
        <begin position="27"/>
        <end position="842"/>
    </location>
</feature>
<evidence type="ECO:0000259" key="14">
    <source>
        <dbReference type="PROSITE" id="PS50215"/>
    </source>
</evidence>
<dbReference type="RefSeq" id="XP_027696270.1">
    <property type="nucleotide sequence ID" value="XM_027840469.1"/>
</dbReference>
<feature type="active site" evidence="8">
    <location>
        <position position="354"/>
    </location>
</feature>
<dbReference type="Pfam" id="PF00200">
    <property type="entry name" value="Disintegrin"/>
    <property type="match status" value="1"/>
</dbReference>
<dbReference type="GeneTree" id="ENSGT00940000158585"/>
<dbReference type="InterPro" id="IPR024079">
    <property type="entry name" value="MetalloPept_cat_dom_sf"/>
</dbReference>
<feature type="disulfide bond" evidence="7">
    <location>
        <begin position="639"/>
        <end position="649"/>
    </location>
</feature>
<dbReference type="Gene3D" id="4.10.70.10">
    <property type="entry name" value="Disintegrin domain"/>
    <property type="match status" value="1"/>
</dbReference>
<dbReference type="GO" id="GO:0004222">
    <property type="term" value="F:metalloendopeptidase activity"/>
    <property type="evidence" value="ECO:0007669"/>
    <property type="project" value="InterPro"/>
</dbReference>
<dbReference type="InterPro" id="IPR036436">
    <property type="entry name" value="Disintegrin_dom_sf"/>
</dbReference>
<dbReference type="Proteomes" id="UP000314987">
    <property type="component" value="Unassembled WGS sequence"/>
</dbReference>
<dbReference type="Ensembl" id="ENSVURT00010016264.1">
    <property type="protein sequence ID" value="ENSVURP00010014283.1"/>
    <property type="gene ID" value="ENSVURG00010010967.1"/>
</dbReference>
<dbReference type="InterPro" id="IPR002870">
    <property type="entry name" value="Peptidase_M12B_N"/>
</dbReference>
<accession>A0A4X2KRB2</accession>
<dbReference type="InterPro" id="IPR000742">
    <property type="entry name" value="EGF"/>
</dbReference>
<sequence>MCGSRLCCCLFGLVLVLVVSLPSSLGLPGLSAHLPPSGPLTHVEQYEVVYPLKVPVPRARRDLSSPRSLYPENLRYVLGLKGSNLTLHLRRNRDLMGASYTETYTSANGTEVTEQPGDLQDHCFYQGHVEGHQDSAVSISACHGIRGFFQTGSTVHLIEPLEGAGHEGRHAVYRAEHLIQKLVTCGVSNTTLEEDLEPRMAAAQKPRNWKSGTGPKETHYVELFVVVDHEEYVKFSGREDIRSRVKEIVNHVDKLYQELHFRVVLIGLEIWDRGDKAQISSNPDSTLDNFLRWRSQELVPRKKHDNAQLITGVDFEKTTVGLAKVASMCTPGSGAVNQDHHVNPIGVASTIAHEMGHNLGMDHDENIAGCYCQEQKQNGGCIMAASLSTVFPKTFSTCSRNNLENFVGNNIFQTNCLTNFPKLDEIYGGPVCGNRFVERGEECDCGIPEECTNHCCNATTCRLVTGATCAHGECCHECQVVPPGQICREAQDDCDLPEYCDGQWGECPENVFQENGMPCQNGYCYNGACPTHQQQCQALWGKGASVASDSCFWLDIQAGCLVSYRQSLNRCGVLHCSGGMVTNRAYCTIPLSGIPCTVVREGKDDKPFEMVATGTKCGERMVCYNGRCQELHVYGAENCSSQCNGHGVCNHKRECHCQPGWAPPYCHQKVAAITSGAQGVLVGVLVTLAVLVLLIGVAFILYKRRMLPPLQKRKIATETPSGLSNPLFHEGGCRAPGLVSTASAAQHPKPRSALVIPGQPPPAPPAAARPQTPFRVPVYTRQAPQQSKPAPPSKPLPELKPKQVVKPTSSPPPPPVKPPAVTSSKPQGAGPKVTLMPPGQRR</sequence>
<evidence type="ECO:0000256" key="6">
    <source>
        <dbReference type="PROSITE-ProRule" id="PRU00068"/>
    </source>
</evidence>
<feature type="binding site" evidence="8">
    <location>
        <position position="353"/>
    </location>
    <ligand>
        <name>Zn(2+)</name>
        <dbReference type="ChEBI" id="CHEBI:29105"/>
        <note>catalytic</note>
    </ligand>
</feature>
<dbReference type="PRINTS" id="PR00289">
    <property type="entry name" value="DISINTEGRIN"/>
</dbReference>
<dbReference type="InterPro" id="IPR001762">
    <property type="entry name" value="Disintegrin_dom"/>
</dbReference>
<dbReference type="PANTHER" id="PTHR11905:SF20">
    <property type="entry name" value="DISINTEGRIN AND METALLOPROTEINASE DOMAIN-CONTAINING PROTEIN 8"/>
    <property type="match status" value="1"/>
</dbReference>
<evidence type="ECO:0000256" key="8">
    <source>
        <dbReference type="PROSITE-ProRule" id="PRU00276"/>
    </source>
</evidence>
<feature type="domain" description="Disintegrin" evidence="13">
    <location>
        <begin position="429"/>
        <end position="515"/>
    </location>
</feature>
<dbReference type="OMA" id="HGQDHCL"/>
<keyword evidence="4 10" id="KW-0472">Membrane</keyword>
<dbReference type="PROSITE" id="PS00427">
    <property type="entry name" value="DISINTEGRIN_1"/>
    <property type="match status" value="1"/>
</dbReference>
<feature type="signal peptide" evidence="11">
    <location>
        <begin position="1"/>
        <end position="26"/>
    </location>
</feature>
<dbReference type="PROSITE" id="PS50026">
    <property type="entry name" value="EGF_3"/>
    <property type="match status" value="1"/>
</dbReference>
<dbReference type="Gene3D" id="3.40.390.10">
    <property type="entry name" value="Collagenase (Catalytic Domain)"/>
    <property type="match status" value="1"/>
</dbReference>
<name>A0A4X2KRB2_VOMUR</name>
<dbReference type="InterPro" id="IPR018358">
    <property type="entry name" value="Disintegrin_CS"/>
</dbReference>
<dbReference type="GO" id="GO:0006508">
    <property type="term" value="P:proteolysis"/>
    <property type="evidence" value="ECO:0007669"/>
    <property type="project" value="InterPro"/>
</dbReference>
<keyword evidence="8" id="KW-0479">Metal-binding</keyword>
<dbReference type="SUPFAM" id="SSF57552">
    <property type="entry name" value="Blood coagulation inhibitor (disintegrin)"/>
    <property type="match status" value="1"/>
</dbReference>
<dbReference type="PROSITE" id="PS01186">
    <property type="entry name" value="EGF_2"/>
    <property type="match status" value="1"/>
</dbReference>
<evidence type="ECO:0000256" key="7">
    <source>
        <dbReference type="PROSITE-ProRule" id="PRU00076"/>
    </source>
</evidence>
<dbReference type="GO" id="GO:0050839">
    <property type="term" value="F:cell adhesion molecule binding"/>
    <property type="evidence" value="ECO:0007669"/>
    <property type="project" value="TreeGrafter"/>
</dbReference>
<dbReference type="InterPro" id="IPR034027">
    <property type="entry name" value="Reprolysin_adamalysin"/>
</dbReference>
<dbReference type="SUPFAM" id="SSF55486">
    <property type="entry name" value="Metalloproteases ('zincins'), catalytic domain"/>
    <property type="match status" value="1"/>
</dbReference>
<feature type="domain" description="Peptidase M12B" evidence="14">
    <location>
        <begin position="219"/>
        <end position="421"/>
    </location>
</feature>
<keyword evidence="2 10" id="KW-0812">Transmembrane</keyword>
<dbReference type="OrthoDB" id="5951731at2759"/>
<dbReference type="GO" id="GO:0022407">
    <property type="term" value="P:regulation of cell-cell adhesion"/>
    <property type="evidence" value="ECO:0007669"/>
    <property type="project" value="TreeGrafter"/>
</dbReference>
<organism evidence="15 16">
    <name type="scientific">Vombatus ursinus</name>
    <name type="common">Common wombat</name>
    <dbReference type="NCBI Taxonomy" id="29139"/>
    <lineage>
        <taxon>Eukaryota</taxon>
        <taxon>Metazoa</taxon>
        <taxon>Chordata</taxon>
        <taxon>Craniata</taxon>
        <taxon>Vertebrata</taxon>
        <taxon>Euteleostomi</taxon>
        <taxon>Mammalia</taxon>
        <taxon>Metatheria</taxon>
        <taxon>Diprotodontia</taxon>
        <taxon>Vombatidae</taxon>
        <taxon>Vombatus</taxon>
    </lineage>
</organism>
<dbReference type="Gene3D" id="2.60.120.260">
    <property type="entry name" value="Galactose-binding domain-like"/>
    <property type="match status" value="1"/>
</dbReference>
<dbReference type="PANTHER" id="PTHR11905">
    <property type="entry name" value="ADAM A DISINTEGRIN AND METALLOPROTEASE DOMAIN"/>
    <property type="match status" value="1"/>
</dbReference>
<evidence type="ECO:0000256" key="4">
    <source>
        <dbReference type="ARBA" id="ARBA00023136"/>
    </source>
</evidence>
<keyword evidence="3 10" id="KW-1133">Transmembrane helix</keyword>
<dbReference type="CTD" id="101"/>
<dbReference type="Pfam" id="PF01421">
    <property type="entry name" value="Reprolysin"/>
    <property type="match status" value="1"/>
</dbReference>
<evidence type="ECO:0000256" key="5">
    <source>
        <dbReference type="ARBA" id="ARBA00023157"/>
    </source>
</evidence>
<feature type="disulfide bond" evidence="6">
    <location>
        <begin position="487"/>
        <end position="507"/>
    </location>
</feature>
<feature type="domain" description="EGF-like" evidence="12">
    <location>
        <begin position="635"/>
        <end position="667"/>
    </location>
</feature>
<feature type="compositionally biased region" description="Pro residues" evidence="9">
    <location>
        <begin position="758"/>
        <end position="767"/>
    </location>
</feature>
<dbReference type="GeneID" id="114026771"/>
<dbReference type="CDD" id="cd04269">
    <property type="entry name" value="ZnMc_adamalysin_II_like"/>
    <property type="match status" value="1"/>
</dbReference>
<evidence type="ECO:0000313" key="15">
    <source>
        <dbReference type="Ensembl" id="ENSVURP00010014283.1"/>
    </source>
</evidence>
<evidence type="ECO:0000256" key="10">
    <source>
        <dbReference type="SAM" id="Phobius"/>
    </source>
</evidence>
<dbReference type="Pfam" id="PF08516">
    <property type="entry name" value="ADAM_CR"/>
    <property type="match status" value="1"/>
</dbReference>
<dbReference type="GO" id="GO:0002693">
    <property type="term" value="P:positive regulation of cellular extravasation"/>
    <property type="evidence" value="ECO:0007669"/>
    <property type="project" value="TreeGrafter"/>
</dbReference>
<reference evidence="16" key="1">
    <citation type="submission" date="2018-12" db="EMBL/GenBank/DDBJ databases">
        <authorList>
            <person name="Yazar S."/>
        </authorList>
    </citation>
    <scope>NUCLEOTIDE SEQUENCE [LARGE SCALE GENOMIC DNA]</scope>
</reference>
<feature type="binding site" evidence="8">
    <location>
        <position position="357"/>
    </location>
    <ligand>
        <name>Zn(2+)</name>
        <dbReference type="ChEBI" id="CHEBI:29105"/>
        <note>catalytic</note>
    </ligand>
</feature>
<comment type="subcellular location">
    <subcellularLocation>
        <location evidence="1">Membrane</location>
        <topology evidence="1">Single-pass type I membrane protein</topology>
    </subcellularLocation>
</comment>
<evidence type="ECO:0008006" key="17">
    <source>
        <dbReference type="Google" id="ProtNLM"/>
    </source>
</evidence>
<dbReference type="AlphaFoldDB" id="A0A4X2KRB2"/>
<evidence type="ECO:0000256" key="11">
    <source>
        <dbReference type="SAM" id="SignalP"/>
    </source>
</evidence>
<feature type="binding site" evidence="8">
    <location>
        <position position="363"/>
    </location>
    <ligand>
        <name>Zn(2+)</name>
        <dbReference type="ChEBI" id="CHEBI:29105"/>
        <note>catalytic</note>
    </ligand>
</feature>
<feature type="compositionally biased region" description="Pro residues" evidence="9">
    <location>
        <begin position="809"/>
        <end position="818"/>
    </location>
</feature>
<keyword evidence="16" id="KW-1185">Reference proteome</keyword>
<gene>
    <name evidence="15" type="primary">ADAM8</name>
</gene>
<keyword evidence="5 7" id="KW-1015">Disulfide bond</keyword>
<evidence type="ECO:0000259" key="12">
    <source>
        <dbReference type="PROSITE" id="PS50026"/>
    </source>
</evidence>
<dbReference type="GO" id="GO:0016020">
    <property type="term" value="C:membrane"/>
    <property type="evidence" value="ECO:0007669"/>
    <property type="project" value="UniProtKB-SubCell"/>
</dbReference>
<evidence type="ECO:0000256" key="9">
    <source>
        <dbReference type="SAM" id="MobiDB-lite"/>
    </source>
</evidence>
<dbReference type="GO" id="GO:0046872">
    <property type="term" value="F:metal ion binding"/>
    <property type="evidence" value="ECO:0007669"/>
    <property type="project" value="UniProtKB-KW"/>
</dbReference>
<comment type="caution">
    <text evidence="7">Lacks conserved residue(s) required for the propagation of feature annotation.</text>
</comment>
<dbReference type="FunFam" id="4.10.70.10:FF:000001">
    <property type="entry name" value="Disintegrin and metalloproteinase domain-containing protein 22"/>
    <property type="match status" value="1"/>
</dbReference>
<evidence type="ECO:0000313" key="16">
    <source>
        <dbReference type="Proteomes" id="UP000314987"/>
    </source>
</evidence>
<dbReference type="FunFam" id="3.40.390.10:FF:000002">
    <property type="entry name" value="Disintegrin and metalloproteinase domain-containing protein 22"/>
    <property type="match status" value="1"/>
</dbReference>
<keyword evidence="11" id="KW-0732">Signal</keyword>